<feature type="region of interest" description="Disordered" evidence="1">
    <location>
        <begin position="1"/>
        <end position="21"/>
    </location>
</feature>
<evidence type="ECO:0000313" key="3">
    <source>
        <dbReference type="EMBL" id="TWJ12666.1"/>
    </source>
</evidence>
<evidence type="ECO:0000256" key="2">
    <source>
        <dbReference type="SAM" id="Phobius"/>
    </source>
</evidence>
<sequence>MSGTAPITPAPHHTGEIPVLTGPPIAPPLGDTGWRKAHTWTLIGAFTGVALVAGIALFAVEAHRPSAAEELVSEYFTRLADHDGRRAGELVADAVGDTVSPMWTDGVLDAGYTPPEDVSLSLLAEAVPPGMDQDAKREYATVVATYTVAGRPATELFTLDDGGDGDWRITSVRLGVMRLGDEYTPFRVAATEGAGVMWVPSGTYRVSITDDPLFEDMADDVPVTSTLLGATGRPPLSVVADGLTVRAEAAEEVEAQVRRLVDACATYDVMEDFGSRPSQCPWKSEKMSHDPFFNGPWDVVSYPEIEVAVDDTGIARVTTVTAGEAVLDGDTDVTVPLTPIGAVYQNEGEITFVSEDPNR</sequence>
<feature type="transmembrane region" description="Helical" evidence="2">
    <location>
        <begin position="37"/>
        <end position="60"/>
    </location>
</feature>
<accession>A0A562V463</accession>
<dbReference type="AlphaFoldDB" id="A0A562V463"/>
<name>A0A562V463_9ACTN</name>
<dbReference type="RefSeq" id="WP_147139957.1">
    <property type="nucleotide sequence ID" value="NZ_BAABIJ010000002.1"/>
</dbReference>
<keyword evidence="4" id="KW-1185">Reference proteome</keyword>
<gene>
    <name evidence="3" type="ORF">LX16_3428</name>
</gene>
<dbReference type="Proteomes" id="UP000321617">
    <property type="component" value="Unassembled WGS sequence"/>
</dbReference>
<keyword evidence="2" id="KW-0812">Transmembrane</keyword>
<keyword evidence="2" id="KW-1133">Transmembrane helix</keyword>
<protein>
    <submittedName>
        <fullName evidence="3">Uncharacterized protein</fullName>
    </submittedName>
</protein>
<keyword evidence="2" id="KW-0472">Membrane</keyword>
<dbReference type="EMBL" id="VLLL01000006">
    <property type="protein sequence ID" value="TWJ12666.1"/>
    <property type="molecule type" value="Genomic_DNA"/>
</dbReference>
<comment type="caution">
    <text evidence="3">The sequence shown here is derived from an EMBL/GenBank/DDBJ whole genome shotgun (WGS) entry which is preliminary data.</text>
</comment>
<evidence type="ECO:0000313" key="4">
    <source>
        <dbReference type="Proteomes" id="UP000321617"/>
    </source>
</evidence>
<dbReference type="OrthoDB" id="3818356at2"/>
<evidence type="ECO:0000256" key="1">
    <source>
        <dbReference type="SAM" id="MobiDB-lite"/>
    </source>
</evidence>
<organism evidence="3 4">
    <name type="scientific">Stackebrandtia albiflava</name>
    <dbReference type="NCBI Taxonomy" id="406432"/>
    <lineage>
        <taxon>Bacteria</taxon>
        <taxon>Bacillati</taxon>
        <taxon>Actinomycetota</taxon>
        <taxon>Actinomycetes</taxon>
        <taxon>Glycomycetales</taxon>
        <taxon>Glycomycetaceae</taxon>
        <taxon>Stackebrandtia</taxon>
    </lineage>
</organism>
<reference evidence="3 4" key="1">
    <citation type="journal article" date="2013" name="Stand. Genomic Sci.">
        <title>Genomic Encyclopedia of Type Strains, Phase I: The one thousand microbial genomes (KMG-I) project.</title>
        <authorList>
            <person name="Kyrpides N.C."/>
            <person name="Woyke T."/>
            <person name="Eisen J.A."/>
            <person name="Garrity G."/>
            <person name="Lilburn T.G."/>
            <person name="Beck B.J."/>
            <person name="Whitman W.B."/>
            <person name="Hugenholtz P."/>
            <person name="Klenk H.P."/>
        </authorList>
    </citation>
    <scope>NUCLEOTIDE SEQUENCE [LARGE SCALE GENOMIC DNA]</scope>
    <source>
        <strain evidence="3 4">DSM 45044</strain>
    </source>
</reference>
<proteinExistence type="predicted"/>